<dbReference type="PROSITE" id="PS50209">
    <property type="entry name" value="CARD"/>
    <property type="match status" value="1"/>
</dbReference>
<dbReference type="CDD" id="cd01671">
    <property type="entry name" value="CARD"/>
    <property type="match status" value="1"/>
</dbReference>
<dbReference type="OrthoDB" id="6150834at2759"/>
<evidence type="ECO:0000259" key="2">
    <source>
        <dbReference type="PROSITE" id="PS50209"/>
    </source>
</evidence>
<evidence type="ECO:0000313" key="4">
    <source>
        <dbReference type="Proteomes" id="UP000678393"/>
    </source>
</evidence>
<dbReference type="GO" id="GO:0042981">
    <property type="term" value="P:regulation of apoptotic process"/>
    <property type="evidence" value="ECO:0007669"/>
    <property type="project" value="InterPro"/>
</dbReference>
<gene>
    <name evidence="3" type="ORF">CUNI_LOCUS11228</name>
</gene>
<organism evidence="3 4">
    <name type="scientific">Candidula unifasciata</name>
    <dbReference type="NCBI Taxonomy" id="100452"/>
    <lineage>
        <taxon>Eukaryota</taxon>
        <taxon>Metazoa</taxon>
        <taxon>Spiralia</taxon>
        <taxon>Lophotrochozoa</taxon>
        <taxon>Mollusca</taxon>
        <taxon>Gastropoda</taxon>
        <taxon>Heterobranchia</taxon>
        <taxon>Euthyneura</taxon>
        <taxon>Panpulmonata</taxon>
        <taxon>Eupulmonata</taxon>
        <taxon>Stylommatophora</taxon>
        <taxon>Helicina</taxon>
        <taxon>Helicoidea</taxon>
        <taxon>Geomitridae</taxon>
        <taxon>Candidula</taxon>
    </lineage>
</organism>
<protein>
    <recommendedName>
        <fullName evidence="2">CARD domain-containing protein</fullName>
    </recommendedName>
</protein>
<reference evidence="3" key="1">
    <citation type="submission" date="2021-04" db="EMBL/GenBank/DDBJ databases">
        <authorList>
            <consortium name="Molecular Ecology Group"/>
        </authorList>
    </citation>
    <scope>NUCLEOTIDE SEQUENCE</scope>
</reference>
<feature type="domain" description="CARD" evidence="2">
    <location>
        <begin position="1"/>
        <end position="91"/>
    </location>
</feature>
<name>A0A8S3ZCW4_9EUPU</name>
<keyword evidence="4" id="KW-1185">Reference proteome</keyword>
<feature type="coiled-coil region" evidence="1">
    <location>
        <begin position="167"/>
        <end position="247"/>
    </location>
</feature>
<dbReference type="InterPro" id="IPR011029">
    <property type="entry name" value="DEATH-like_dom_sf"/>
</dbReference>
<accession>A0A8S3ZCW4</accession>
<dbReference type="InterPro" id="IPR001315">
    <property type="entry name" value="CARD"/>
</dbReference>
<sequence>MDAKHRALLVQHKPFLIRNIVWWPELSSLLRYQGLLADSMIQDIEACNTREGKVKLMMELLPLKSGKSFQKFLDILHVSGHTFLADFLREGDEAGKLFNIQRMYKRLPFLRRAFSDVERQKIEHFISEQIDSQVLKILCQRDTKQKDTTMQIRQQLIEQAYAFEIKSKKNADTVQKLEDTINALTRENEDLKKKLSDFKVTYNEMEQKYKILLEVQTRYTEANDNEIRRVNDKILMQENNLQELTMKLHECMRMEAGLCSLHSIEETYTERDMHDLRTIKKLTLEESVDQFVMKFKNLVQIRKQYENVLEEKTTILSRFGFLDNRQGNEAVDFNSMAEINSADGSYQSKLCALGCTMWQSVIMKVMKKQLNDLRVSSRKKDSHILMLNQDLSKMRQRVSDLEKQLQECSEGKNHSRTRSGKEITIGIIPTALFSDSASNSLEAQNSFFRNSKNAVITPPAISQRSLAKPLSLTIGAESHKPVSDLKTHIINYPLSVTSQAKPWIQRSKPNSRT</sequence>
<dbReference type="Proteomes" id="UP000678393">
    <property type="component" value="Unassembled WGS sequence"/>
</dbReference>
<keyword evidence="1" id="KW-0175">Coiled coil</keyword>
<proteinExistence type="predicted"/>
<evidence type="ECO:0000313" key="3">
    <source>
        <dbReference type="EMBL" id="CAG5125670.1"/>
    </source>
</evidence>
<comment type="caution">
    <text evidence="3">The sequence shown here is derived from an EMBL/GenBank/DDBJ whole genome shotgun (WGS) entry which is preliminary data.</text>
</comment>
<dbReference type="Gene3D" id="1.10.533.10">
    <property type="entry name" value="Death Domain, Fas"/>
    <property type="match status" value="1"/>
</dbReference>
<dbReference type="AlphaFoldDB" id="A0A8S3ZCW4"/>
<dbReference type="SUPFAM" id="SSF47986">
    <property type="entry name" value="DEATH domain"/>
    <property type="match status" value="1"/>
</dbReference>
<evidence type="ECO:0000256" key="1">
    <source>
        <dbReference type="SAM" id="Coils"/>
    </source>
</evidence>
<feature type="coiled-coil region" evidence="1">
    <location>
        <begin position="384"/>
        <end position="411"/>
    </location>
</feature>
<dbReference type="EMBL" id="CAJHNH020002124">
    <property type="protein sequence ID" value="CAG5125670.1"/>
    <property type="molecule type" value="Genomic_DNA"/>
</dbReference>